<evidence type="ECO:0000313" key="9">
    <source>
        <dbReference type="EMBL" id="GGO34177.1"/>
    </source>
</evidence>
<proteinExistence type="inferred from homology"/>
<keyword evidence="3" id="KW-1003">Cell membrane</keyword>
<keyword evidence="5 7" id="KW-1133">Transmembrane helix</keyword>
<keyword evidence="10" id="KW-1185">Reference proteome</keyword>
<dbReference type="PANTHER" id="PTHR43163">
    <property type="entry name" value="DIPEPTIDE TRANSPORT SYSTEM PERMEASE PROTEIN DPPB-RELATED"/>
    <property type="match status" value="1"/>
</dbReference>
<dbReference type="Pfam" id="PF19300">
    <property type="entry name" value="BPD_transp_1_N"/>
    <property type="match status" value="1"/>
</dbReference>
<dbReference type="SUPFAM" id="SSF161098">
    <property type="entry name" value="MetI-like"/>
    <property type="match status" value="1"/>
</dbReference>
<dbReference type="Gene3D" id="1.10.3720.10">
    <property type="entry name" value="MetI-like"/>
    <property type="match status" value="1"/>
</dbReference>
<protein>
    <submittedName>
        <fullName evidence="9">ABC transporter permease</fullName>
    </submittedName>
</protein>
<evidence type="ECO:0000256" key="2">
    <source>
        <dbReference type="ARBA" id="ARBA00022448"/>
    </source>
</evidence>
<dbReference type="Pfam" id="PF00528">
    <property type="entry name" value="BPD_transp_1"/>
    <property type="match status" value="1"/>
</dbReference>
<accession>A0ABQ2LHP4</accession>
<evidence type="ECO:0000256" key="5">
    <source>
        <dbReference type="ARBA" id="ARBA00022989"/>
    </source>
</evidence>
<sequence>MTTTASASAATSVATKARRLTGGFGGLLGGGFTGFVVRRALGAVVTLFVLSVVIYAVFYVAPGDVAQITCGPRCSPAQVQQVSEQLKLDDPIHTRYLDFLSGIFAGHDYSTGTGVLHCDAPCLGLSYQTDQQVTELILNKVPVTGSLAIGAMVLWLILGVGTGVLSAWRRGRATERILTGVTLAGTATPVFVIGLILMILICGQLQWLPFPQYVPFTEDPQQWAWNLLLPWVSLALIEAAKYARLTRASMLETLAEDHVRTFRAYGVKERSIVGRHALRGALAPVIALSANDFGSMFGGALLTETLFGLPGLGRELVQAVRVVDLPVVVGMVMVTGFFVVLANAVADVLYAVADRRVVLS</sequence>
<feature type="transmembrane region" description="Helical" evidence="7">
    <location>
        <begin position="327"/>
        <end position="353"/>
    </location>
</feature>
<feature type="domain" description="ABC transmembrane type-1" evidence="8">
    <location>
        <begin position="141"/>
        <end position="350"/>
    </location>
</feature>
<evidence type="ECO:0000256" key="1">
    <source>
        <dbReference type="ARBA" id="ARBA00004651"/>
    </source>
</evidence>
<evidence type="ECO:0000256" key="6">
    <source>
        <dbReference type="ARBA" id="ARBA00023136"/>
    </source>
</evidence>
<evidence type="ECO:0000256" key="7">
    <source>
        <dbReference type="RuleBase" id="RU363032"/>
    </source>
</evidence>
<evidence type="ECO:0000256" key="4">
    <source>
        <dbReference type="ARBA" id="ARBA00022692"/>
    </source>
</evidence>
<feature type="transmembrane region" description="Helical" evidence="7">
    <location>
        <begin position="285"/>
        <end position="307"/>
    </location>
</feature>
<dbReference type="PANTHER" id="PTHR43163:SF6">
    <property type="entry name" value="DIPEPTIDE TRANSPORT SYSTEM PERMEASE PROTEIN DPPB-RELATED"/>
    <property type="match status" value="1"/>
</dbReference>
<gene>
    <name evidence="9" type="ORF">GCM10012286_02820</name>
</gene>
<comment type="similarity">
    <text evidence="7">Belongs to the binding-protein-dependent transport system permease family.</text>
</comment>
<feature type="transmembrane region" description="Helical" evidence="7">
    <location>
        <begin position="180"/>
        <end position="203"/>
    </location>
</feature>
<dbReference type="EMBL" id="BMNG01000001">
    <property type="protein sequence ID" value="GGO34177.1"/>
    <property type="molecule type" value="Genomic_DNA"/>
</dbReference>
<organism evidence="9 10">
    <name type="scientific">Streptomyces lasiicapitis</name>
    <dbReference type="NCBI Taxonomy" id="1923961"/>
    <lineage>
        <taxon>Bacteria</taxon>
        <taxon>Bacillati</taxon>
        <taxon>Actinomycetota</taxon>
        <taxon>Actinomycetes</taxon>
        <taxon>Kitasatosporales</taxon>
        <taxon>Streptomycetaceae</taxon>
        <taxon>Streptomyces</taxon>
    </lineage>
</organism>
<keyword evidence="6 7" id="KW-0472">Membrane</keyword>
<dbReference type="InterPro" id="IPR045621">
    <property type="entry name" value="BPD_transp_1_N"/>
</dbReference>
<keyword evidence="2 7" id="KW-0813">Transport</keyword>
<keyword evidence="4 7" id="KW-0812">Transmembrane</keyword>
<dbReference type="InterPro" id="IPR035906">
    <property type="entry name" value="MetI-like_sf"/>
</dbReference>
<dbReference type="InterPro" id="IPR000515">
    <property type="entry name" value="MetI-like"/>
</dbReference>
<comment type="caution">
    <text evidence="9">The sequence shown here is derived from an EMBL/GenBank/DDBJ whole genome shotgun (WGS) entry which is preliminary data.</text>
</comment>
<feature type="transmembrane region" description="Helical" evidence="7">
    <location>
        <begin position="147"/>
        <end position="168"/>
    </location>
</feature>
<dbReference type="Proteomes" id="UP000656881">
    <property type="component" value="Unassembled WGS sequence"/>
</dbReference>
<reference evidence="10" key="1">
    <citation type="journal article" date="2019" name="Int. J. Syst. Evol. Microbiol.">
        <title>The Global Catalogue of Microorganisms (GCM) 10K type strain sequencing project: providing services to taxonomists for standard genome sequencing and annotation.</title>
        <authorList>
            <consortium name="The Broad Institute Genomics Platform"/>
            <consortium name="The Broad Institute Genome Sequencing Center for Infectious Disease"/>
            <person name="Wu L."/>
            <person name="Ma J."/>
        </authorList>
    </citation>
    <scope>NUCLEOTIDE SEQUENCE [LARGE SCALE GENOMIC DNA]</scope>
    <source>
        <strain evidence="10">CGMCC 4.7349</strain>
    </source>
</reference>
<name>A0ABQ2LHP4_9ACTN</name>
<evidence type="ECO:0000256" key="3">
    <source>
        <dbReference type="ARBA" id="ARBA00022475"/>
    </source>
</evidence>
<evidence type="ECO:0000313" key="10">
    <source>
        <dbReference type="Proteomes" id="UP000656881"/>
    </source>
</evidence>
<dbReference type="CDD" id="cd06261">
    <property type="entry name" value="TM_PBP2"/>
    <property type="match status" value="1"/>
</dbReference>
<comment type="subcellular location">
    <subcellularLocation>
        <location evidence="1 7">Cell membrane</location>
        <topology evidence="1 7">Multi-pass membrane protein</topology>
    </subcellularLocation>
</comment>
<dbReference type="PROSITE" id="PS50928">
    <property type="entry name" value="ABC_TM1"/>
    <property type="match status" value="1"/>
</dbReference>
<feature type="transmembrane region" description="Helical" evidence="7">
    <location>
        <begin position="40"/>
        <end position="61"/>
    </location>
</feature>
<feature type="transmembrane region" description="Helical" evidence="7">
    <location>
        <begin position="223"/>
        <end position="240"/>
    </location>
</feature>
<dbReference type="RefSeq" id="WP_373287865.1">
    <property type="nucleotide sequence ID" value="NZ_BMNG01000001.1"/>
</dbReference>
<evidence type="ECO:0000259" key="8">
    <source>
        <dbReference type="PROSITE" id="PS50928"/>
    </source>
</evidence>